<accession>A0A2W5SUB2</accession>
<dbReference type="InterPro" id="IPR018946">
    <property type="entry name" value="PhoD-like_MPP"/>
</dbReference>
<feature type="region of interest" description="Disordered" evidence="1">
    <location>
        <begin position="1"/>
        <end position="25"/>
    </location>
</feature>
<evidence type="ECO:0000259" key="2">
    <source>
        <dbReference type="Pfam" id="PF09423"/>
    </source>
</evidence>
<dbReference type="Pfam" id="PF16655">
    <property type="entry name" value="PhoD_N"/>
    <property type="match status" value="1"/>
</dbReference>
<dbReference type="Proteomes" id="UP000249432">
    <property type="component" value="Unassembled WGS sequence"/>
</dbReference>
<dbReference type="InterPro" id="IPR032093">
    <property type="entry name" value="PhoD_N"/>
</dbReference>
<name>A0A2W5SUB2_9CORY</name>
<dbReference type="CDD" id="cd07389">
    <property type="entry name" value="MPP_PhoD"/>
    <property type="match status" value="1"/>
</dbReference>
<evidence type="ECO:0000256" key="1">
    <source>
        <dbReference type="SAM" id="MobiDB-lite"/>
    </source>
</evidence>
<dbReference type="RefSeq" id="WP_303734025.1">
    <property type="nucleotide sequence ID" value="NZ_CAKZHK010000001.1"/>
</dbReference>
<evidence type="ECO:0000259" key="3">
    <source>
        <dbReference type="Pfam" id="PF16655"/>
    </source>
</evidence>
<dbReference type="Gene3D" id="3.60.21.70">
    <property type="entry name" value="PhoD-like phosphatase"/>
    <property type="match status" value="1"/>
</dbReference>
<dbReference type="Gene3D" id="2.60.40.380">
    <property type="entry name" value="Purple acid phosphatase-like, N-terminal"/>
    <property type="match status" value="1"/>
</dbReference>
<dbReference type="PANTHER" id="PTHR43606">
    <property type="entry name" value="PHOSPHATASE, PUTATIVE (AFU_ORTHOLOGUE AFUA_6G08710)-RELATED"/>
    <property type="match status" value="1"/>
</dbReference>
<sequence>MTNKERKHTQRKAATSAEFTSAEGAYREAERLAGRPSYTRRSFLRSSLAAGGTIAAGRALVGRYPRAYAGDAPGSNAAPQNDVVDTDLFRHSVASGDPQPDSVIIWTRVTPSPEATPGSEKGADTRVNWEVSTSPDFTTIVRSGYETSSASKDHTIKVDVKDLQPDTQYFYRFAVDRDGKPYYSRVGRTRTALGSGGERTVNFGVVSCSNYEAGYFRSYRDIAGRDDLEFVLHLGDYTYEYETGGYNGAYDSQVRVVQPAERTTTLQDYRIRQGCYHEDPDLADCHAAKPFICIWDDHEFADNNWRDGAAGSSTEPDDNYQAIKAAAMQAYFEWLPVRVSAGNQGSHLYRKLQYGNLMEFIIPDLRTYRDYELVYTNKKMFLKTDPDFVRAAGKDDRSMMGQTQFEWFGNVLSSSPTTWQMVANEVMFAPMTLPDGLDQRTHDWLVTQIGLPDQGIPLNTDQWDGYMVERQKIIDLIADTKKNVVFLTGDIHSSWANDIPRDIQKYRTGASKDVVATEFVTPSITANGLFDTVAKSRALDQPARQISTTAADVLQKTNAWFKWIDFIHHGYMAVSVSPDAVSCEWLHVDNVLSPNTPFRSARKCTAYKGKPGVHTDA</sequence>
<comment type="caution">
    <text evidence="4">The sequence shown here is derived from an EMBL/GenBank/DDBJ whole genome shotgun (WGS) entry which is preliminary data.</text>
</comment>
<feature type="domain" description="Phospholipase D N-terminal" evidence="3">
    <location>
        <begin position="91"/>
        <end position="191"/>
    </location>
</feature>
<dbReference type="PROSITE" id="PS51318">
    <property type="entry name" value="TAT"/>
    <property type="match status" value="1"/>
</dbReference>
<evidence type="ECO:0000313" key="5">
    <source>
        <dbReference type="Proteomes" id="UP000249432"/>
    </source>
</evidence>
<proteinExistence type="predicted"/>
<dbReference type="InterPro" id="IPR038607">
    <property type="entry name" value="PhoD-like_sf"/>
</dbReference>
<dbReference type="InterPro" id="IPR006311">
    <property type="entry name" value="TAT_signal"/>
</dbReference>
<dbReference type="InterPro" id="IPR052900">
    <property type="entry name" value="Phospholipid_Metab_Enz"/>
</dbReference>
<feature type="compositionally biased region" description="Basic residues" evidence="1">
    <location>
        <begin position="1"/>
        <end position="11"/>
    </location>
</feature>
<organism evidence="4 5">
    <name type="scientific">Corynebacterium kroppenstedtii</name>
    <dbReference type="NCBI Taxonomy" id="161879"/>
    <lineage>
        <taxon>Bacteria</taxon>
        <taxon>Bacillati</taxon>
        <taxon>Actinomycetota</taxon>
        <taxon>Actinomycetes</taxon>
        <taxon>Mycobacteriales</taxon>
        <taxon>Corynebacteriaceae</taxon>
        <taxon>Corynebacterium</taxon>
    </lineage>
</organism>
<dbReference type="InterPro" id="IPR029052">
    <property type="entry name" value="Metallo-depent_PP-like"/>
</dbReference>
<dbReference type="AlphaFoldDB" id="A0A2W5SUB2"/>
<gene>
    <name evidence="4" type="ORF">DI525_01425</name>
</gene>
<dbReference type="Pfam" id="PF09423">
    <property type="entry name" value="PhoD"/>
    <property type="match status" value="1"/>
</dbReference>
<dbReference type="PANTHER" id="PTHR43606:SF2">
    <property type="entry name" value="ALKALINE PHOSPHATASE FAMILY PROTEIN (AFU_ORTHOLOGUE AFUA_5G03860)"/>
    <property type="match status" value="1"/>
</dbReference>
<dbReference type="EMBL" id="QFRA01000002">
    <property type="protein sequence ID" value="PZR06460.1"/>
    <property type="molecule type" value="Genomic_DNA"/>
</dbReference>
<evidence type="ECO:0000313" key="4">
    <source>
        <dbReference type="EMBL" id="PZR06460.1"/>
    </source>
</evidence>
<feature type="domain" description="PhoD-like phosphatase metallophosphatase" evidence="2">
    <location>
        <begin position="203"/>
        <end position="585"/>
    </location>
</feature>
<dbReference type="SUPFAM" id="SSF56300">
    <property type="entry name" value="Metallo-dependent phosphatases"/>
    <property type="match status" value="1"/>
</dbReference>
<protein>
    <submittedName>
        <fullName evidence="4">Phosphodiesterase</fullName>
    </submittedName>
</protein>
<reference evidence="4 5" key="1">
    <citation type="submission" date="2017-08" db="EMBL/GenBank/DDBJ databases">
        <title>Infants hospitalized years apart are colonized by the same room-sourced microbial strains.</title>
        <authorList>
            <person name="Brooks B."/>
            <person name="Olm M.R."/>
            <person name="Firek B.A."/>
            <person name="Baker R."/>
            <person name="Thomas B.C."/>
            <person name="Morowitz M.J."/>
            <person name="Banfield J.F."/>
        </authorList>
    </citation>
    <scope>NUCLEOTIDE SEQUENCE [LARGE SCALE GENOMIC DNA]</scope>
    <source>
        <strain evidence="4">S2_003_000_R1_3</strain>
    </source>
</reference>